<dbReference type="InterPro" id="IPR029787">
    <property type="entry name" value="Nucleotide_cyclase"/>
</dbReference>
<protein>
    <recommendedName>
        <fullName evidence="1">GGDEF domain-containing protein</fullName>
    </recommendedName>
</protein>
<dbReference type="SUPFAM" id="SSF55073">
    <property type="entry name" value="Nucleotide cyclase"/>
    <property type="match status" value="1"/>
</dbReference>
<dbReference type="NCBIfam" id="TIGR00254">
    <property type="entry name" value="GGDEF"/>
    <property type="match status" value="1"/>
</dbReference>
<evidence type="ECO:0000313" key="2">
    <source>
        <dbReference type="EMBL" id="GMA20966.1"/>
    </source>
</evidence>
<dbReference type="EMBL" id="BSUJ01000001">
    <property type="protein sequence ID" value="GMA20966.1"/>
    <property type="molecule type" value="Genomic_DNA"/>
</dbReference>
<dbReference type="InterPro" id="IPR043128">
    <property type="entry name" value="Rev_trsase/Diguanyl_cyclase"/>
</dbReference>
<evidence type="ECO:0000313" key="3">
    <source>
        <dbReference type="Proteomes" id="UP001157109"/>
    </source>
</evidence>
<accession>A0ABQ6HR84</accession>
<dbReference type="InterPro" id="IPR050469">
    <property type="entry name" value="Diguanylate_Cyclase"/>
</dbReference>
<comment type="caution">
    <text evidence="2">The sequence shown here is derived from an EMBL/GenBank/DDBJ whole genome shotgun (WGS) entry which is preliminary data.</text>
</comment>
<dbReference type="PROSITE" id="PS50887">
    <property type="entry name" value="GGDEF"/>
    <property type="match status" value="1"/>
</dbReference>
<reference evidence="3" key="1">
    <citation type="journal article" date="2019" name="Int. J. Syst. Evol. Microbiol.">
        <title>The Global Catalogue of Microorganisms (GCM) 10K type strain sequencing project: providing services to taxonomists for standard genome sequencing and annotation.</title>
        <authorList>
            <consortium name="The Broad Institute Genomics Platform"/>
            <consortium name="The Broad Institute Genome Sequencing Center for Infectious Disease"/>
            <person name="Wu L."/>
            <person name="Ma J."/>
        </authorList>
    </citation>
    <scope>NUCLEOTIDE SEQUENCE [LARGE SCALE GENOMIC DNA]</scope>
    <source>
        <strain evidence="3">NBRC 105830</strain>
    </source>
</reference>
<proteinExistence type="predicted"/>
<dbReference type="PANTHER" id="PTHR45138">
    <property type="entry name" value="REGULATORY COMPONENTS OF SENSORY TRANSDUCTION SYSTEM"/>
    <property type="match status" value="1"/>
</dbReference>
<dbReference type="PANTHER" id="PTHR45138:SF9">
    <property type="entry name" value="DIGUANYLATE CYCLASE DGCM-RELATED"/>
    <property type="match status" value="1"/>
</dbReference>
<dbReference type="SMART" id="SM00267">
    <property type="entry name" value="GGDEF"/>
    <property type="match status" value="1"/>
</dbReference>
<dbReference type="Gene3D" id="3.30.70.270">
    <property type="match status" value="1"/>
</dbReference>
<dbReference type="Proteomes" id="UP001157109">
    <property type="component" value="Unassembled WGS sequence"/>
</dbReference>
<keyword evidence="3" id="KW-1185">Reference proteome</keyword>
<dbReference type="CDD" id="cd01949">
    <property type="entry name" value="GGDEF"/>
    <property type="match status" value="1"/>
</dbReference>
<dbReference type="Pfam" id="PF00990">
    <property type="entry name" value="GGDEF"/>
    <property type="match status" value="1"/>
</dbReference>
<organism evidence="2 3">
    <name type="scientific">Arsenicicoccus piscis</name>
    <dbReference type="NCBI Taxonomy" id="673954"/>
    <lineage>
        <taxon>Bacteria</taxon>
        <taxon>Bacillati</taxon>
        <taxon>Actinomycetota</taxon>
        <taxon>Actinomycetes</taxon>
        <taxon>Micrococcales</taxon>
        <taxon>Intrasporangiaceae</taxon>
        <taxon>Arsenicicoccus</taxon>
    </lineage>
</organism>
<name>A0ABQ6HR84_9MICO</name>
<evidence type="ECO:0000259" key="1">
    <source>
        <dbReference type="PROSITE" id="PS50887"/>
    </source>
</evidence>
<dbReference type="RefSeq" id="WP_284284748.1">
    <property type="nucleotide sequence ID" value="NZ_BSUJ01000001.1"/>
</dbReference>
<dbReference type="InterPro" id="IPR000160">
    <property type="entry name" value="GGDEF_dom"/>
</dbReference>
<sequence>MRLSAGLVESRARALLGQGDLALELAQETMAAESETASSADLSEASLRLAEVYQAADRLHEALDLLTLLDERGEHWPTRALEVSARLAAVRAALGDYEGAYAALRRHHRQRAAHEAAQTKRRVAVLEVLYRTREAEGEMRAQVSLATELDSTITQLVESNSSAKESALRDELTGLVNRRFLNDQLDQLAARLGGPSTISLALLDLDHFKAVNDQHGHLVGDLALREVGLLMTRWAPPGATTARLGGEEFVALLPGMGAEDARLAADDLRRTLAHHRWPPELGASRLTASIGVATVTGPLDPARLMRRADDALYAAKERGRNRVVGVQVSAHNTHPAEGSTTAS</sequence>
<gene>
    <name evidence="2" type="ORF">GCM10025862_29870</name>
</gene>
<feature type="domain" description="GGDEF" evidence="1">
    <location>
        <begin position="196"/>
        <end position="328"/>
    </location>
</feature>